<dbReference type="Proteomes" id="UP001172102">
    <property type="component" value="Unassembled WGS sequence"/>
</dbReference>
<evidence type="ECO:0000256" key="5">
    <source>
        <dbReference type="ARBA" id="ARBA00038359"/>
    </source>
</evidence>
<evidence type="ECO:0000313" key="9">
    <source>
        <dbReference type="EMBL" id="KAK0701304.1"/>
    </source>
</evidence>
<sequence>MASSIAPPNPLPPDENAGPALLAISGILIALILITTALRLFVRFSNGALGADDYTIAVVAILCVMRFAVQVVQVNKFGNGRHRWYLAEDSYINNNMLGWYAQVLLFATMCLLKVSICLLLLRIKNDGRLKLFLSILMAGLFITNFGCIIILLAQCKPISVYWTGGGGVCWDTRVRIYSIYFTIAYSLLTDVICSLLPLVVVWRVRIPLATKMSVCGLMGMGIVATGFGVARAASLGLVTTDLTWVYCIAAIWSNLELFLGVIAANLALSRSVYMFFRYGEEGKRSTHSNSSGYPQHSGYINQASFQHTPFQPASTVGTATGRRPSLSRSESSDIPLEPGIHKKTGFAVLEEYPDDGHGPVYTGYQR</sequence>
<proteinExistence type="inferred from homology"/>
<feature type="transmembrane region" description="Helical" evidence="7">
    <location>
        <begin position="20"/>
        <end position="42"/>
    </location>
</feature>
<dbReference type="Pfam" id="PF20684">
    <property type="entry name" value="Fung_rhodopsin"/>
    <property type="match status" value="1"/>
</dbReference>
<dbReference type="PANTHER" id="PTHR33048">
    <property type="entry name" value="PTH11-LIKE INTEGRAL MEMBRANE PROTEIN (AFU_ORTHOLOGUE AFUA_5G11245)"/>
    <property type="match status" value="1"/>
</dbReference>
<protein>
    <recommendedName>
        <fullName evidence="8">Rhodopsin domain-containing protein</fullName>
    </recommendedName>
</protein>
<keyword evidence="2 7" id="KW-0812">Transmembrane</keyword>
<comment type="caution">
    <text evidence="9">The sequence shown here is derived from an EMBL/GenBank/DDBJ whole genome shotgun (WGS) entry which is preliminary data.</text>
</comment>
<keyword evidence="4 7" id="KW-0472">Membrane</keyword>
<feature type="transmembrane region" description="Helical" evidence="7">
    <location>
        <begin position="214"/>
        <end position="237"/>
    </location>
</feature>
<gene>
    <name evidence="9" type="ORF">B0H67DRAFT_98187</name>
</gene>
<feature type="transmembrane region" description="Helical" evidence="7">
    <location>
        <begin position="54"/>
        <end position="72"/>
    </location>
</feature>
<evidence type="ECO:0000313" key="10">
    <source>
        <dbReference type="Proteomes" id="UP001172102"/>
    </source>
</evidence>
<feature type="transmembrane region" description="Helical" evidence="7">
    <location>
        <begin position="243"/>
        <end position="268"/>
    </location>
</feature>
<evidence type="ECO:0000259" key="8">
    <source>
        <dbReference type="Pfam" id="PF20684"/>
    </source>
</evidence>
<feature type="region of interest" description="Disordered" evidence="6">
    <location>
        <begin position="347"/>
        <end position="366"/>
    </location>
</feature>
<keyword evidence="3 7" id="KW-1133">Transmembrane helix</keyword>
<evidence type="ECO:0000256" key="2">
    <source>
        <dbReference type="ARBA" id="ARBA00022692"/>
    </source>
</evidence>
<feature type="transmembrane region" description="Helical" evidence="7">
    <location>
        <begin position="133"/>
        <end position="153"/>
    </location>
</feature>
<evidence type="ECO:0000256" key="4">
    <source>
        <dbReference type="ARBA" id="ARBA00023136"/>
    </source>
</evidence>
<feature type="region of interest" description="Disordered" evidence="6">
    <location>
        <begin position="311"/>
        <end position="339"/>
    </location>
</feature>
<reference evidence="9" key="1">
    <citation type="submission" date="2023-06" db="EMBL/GenBank/DDBJ databases">
        <title>Genome-scale phylogeny and comparative genomics of the fungal order Sordariales.</title>
        <authorList>
            <consortium name="Lawrence Berkeley National Laboratory"/>
            <person name="Hensen N."/>
            <person name="Bonometti L."/>
            <person name="Westerberg I."/>
            <person name="Brannstrom I.O."/>
            <person name="Guillou S."/>
            <person name="Cros-Aarteil S."/>
            <person name="Calhoun S."/>
            <person name="Haridas S."/>
            <person name="Kuo A."/>
            <person name="Mondo S."/>
            <person name="Pangilinan J."/>
            <person name="Riley R."/>
            <person name="Labutti K."/>
            <person name="Andreopoulos B."/>
            <person name="Lipzen A."/>
            <person name="Chen C."/>
            <person name="Yanf M."/>
            <person name="Daum C."/>
            <person name="Ng V."/>
            <person name="Clum A."/>
            <person name="Steindorff A."/>
            <person name="Ohm R."/>
            <person name="Martin F."/>
            <person name="Silar P."/>
            <person name="Natvig D."/>
            <person name="Lalanne C."/>
            <person name="Gautier V."/>
            <person name="Ament-Velasquez S.L."/>
            <person name="Kruys A."/>
            <person name="Hutchinson M.I."/>
            <person name="Powell A.J."/>
            <person name="Barry K."/>
            <person name="Miller A.N."/>
            <person name="Grigoriev I.V."/>
            <person name="Debuchy R."/>
            <person name="Gladieux P."/>
            <person name="Thoren M.H."/>
            <person name="Johannesson H."/>
        </authorList>
    </citation>
    <scope>NUCLEOTIDE SEQUENCE</scope>
    <source>
        <strain evidence="9">SMH4607-1</strain>
    </source>
</reference>
<dbReference type="PANTHER" id="PTHR33048:SF96">
    <property type="entry name" value="INTEGRAL MEMBRANE PROTEIN"/>
    <property type="match status" value="1"/>
</dbReference>
<keyword evidence="10" id="KW-1185">Reference proteome</keyword>
<dbReference type="InterPro" id="IPR052337">
    <property type="entry name" value="SAT4-like"/>
</dbReference>
<dbReference type="GO" id="GO:0016020">
    <property type="term" value="C:membrane"/>
    <property type="evidence" value="ECO:0007669"/>
    <property type="project" value="UniProtKB-SubCell"/>
</dbReference>
<comment type="similarity">
    <text evidence="5">Belongs to the SAT4 family.</text>
</comment>
<comment type="subcellular location">
    <subcellularLocation>
        <location evidence="1">Membrane</location>
        <topology evidence="1">Multi-pass membrane protein</topology>
    </subcellularLocation>
</comment>
<evidence type="ECO:0000256" key="7">
    <source>
        <dbReference type="SAM" id="Phobius"/>
    </source>
</evidence>
<feature type="domain" description="Rhodopsin" evidence="8">
    <location>
        <begin position="38"/>
        <end position="272"/>
    </location>
</feature>
<accession>A0AA39ZPR7</accession>
<feature type="transmembrane region" description="Helical" evidence="7">
    <location>
        <begin position="99"/>
        <end position="121"/>
    </location>
</feature>
<evidence type="ECO:0000256" key="6">
    <source>
        <dbReference type="SAM" id="MobiDB-lite"/>
    </source>
</evidence>
<name>A0AA39ZPR7_9PEZI</name>
<evidence type="ECO:0000256" key="3">
    <source>
        <dbReference type="ARBA" id="ARBA00022989"/>
    </source>
</evidence>
<dbReference type="AlphaFoldDB" id="A0AA39ZPR7"/>
<evidence type="ECO:0000256" key="1">
    <source>
        <dbReference type="ARBA" id="ARBA00004141"/>
    </source>
</evidence>
<dbReference type="InterPro" id="IPR049326">
    <property type="entry name" value="Rhodopsin_dom_fungi"/>
</dbReference>
<feature type="transmembrane region" description="Helical" evidence="7">
    <location>
        <begin position="179"/>
        <end position="202"/>
    </location>
</feature>
<dbReference type="EMBL" id="JAUKUA010000010">
    <property type="protein sequence ID" value="KAK0701304.1"/>
    <property type="molecule type" value="Genomic_DNA"/>
</dbReference>
<organism evidence="9 10">
    <name type="scientific">Lasiosphaeris hirsuta</name>
    <dbReference type="NCBI Taxonomy" id="260670"/>
    <lineage>
        <taxon>Eukaryota</taxon>
        <taxon>Fungi</taxon>
        <taxon>Dikarya</taxon>
        <taxon>Ascomycota</taxon>
        <taxon>Pezizomycotina</taxon>
        <taxon>Sordariomycetes</taxon>
        <taxon>Sordariomycetidae</taxon>
        <taxon>Sordariales</taxon>
        <taxon>Lasiosphaeriaceae</taxon>
        <taxon>Lasiosphaeris</taxon>
    </lineage>
</organism>